<dbReference type="EMBL" id="PTJO01000004">
    <property type="protein sequence ID" value="RNE48871.1"/>
    <property type="molecule type" value="Genomic_DNA"/>
</dbReference>
<evidence type="ECO:0000256" key="3">
    <source>
        <dbReference type="ARBA" id="ARBA00022801"/>
    </source>
</evidence>
<keyword evidence="2 5" id="KW-0645">Protease</keyword>
<dbReference type="Gene3D" id="3.40.50.200">
    <property type="entry name" value="Peptidase S8/S53 domain"/>
    <property type="match status" value="1"/>
</dbReference>
<evidence type="ECO:0000313" key="11">
    <source>
        <dbReference type="Proteomes" id="UP000266975"/>
    </source>
</evidence>
<dbReference type="PRINTS" id="PR00723">
    <property type="entry name" value="SUBTILISIN"/>
</dbReference>
<keyword evidence="8" id="KW-0732">Signal</keyword>
<dbReference type="PANTHER" id="PTHR43806:SF11">
    <property type="entry name" value="CEREVISIN-RELATED"/>
    <property type="match status" value="1"/>
</dbReference>
<evidence type="ECO:0000256" key="4">
    <source>
        <dbReference type="ARBA" id="ARBA00022825"/>
    </source>
</evidence>
<dbReference type="InterPro" id="IPR050131">
    <property type="entry name" value="Peptidase_S8_subtilisin-like"/>
</dbReference>
<evidence type="ECO:0000256" key="5">
    <source>
        <dbReference type="PROSITE-ProRule" id="PRU01240"/>
    </source>
</evidence>
<dbReference type="PROSITE" id="PS51892">
    <property type="entry name" value="SUBTILASE"/>
    <property type="match status" value="1"/>
</dbReference>
<dbReference type="InterPro" id="IPR023828">
    <property type="entry name" value="Peptidase_S8_Ser-AS"/>
</dbReference>
<dbReference type="Pfam" id="PF00082">
    <property type="entry name" value="Peptidase_S8"/>
    <property type="match status" value="1"/>
</dbReference>
<dbReference type="AlphaFoldDB" id="A0A3M8K6N8"/>
<sequence>MKSAIAMALTVLLVVLAPPAPAFAQSPSIPCAVPIPALAPASDSELMITHRIARGEGIRVAIIDTGVAAHPNLGHVEAVADLVSPENPNPLQDCDGHGTIVAGVVTDIAPGVHILSIRQSSAHFRRADGDATGTLSGLAQALHAALDADAHVINISVVSCVAQEQASALDTGILEDALARAEALGVVVVSAAGNLSATCQETMMVYPAQSPTVLPVAAQHANDPHVLADYSMALPGQVVAPGRYSAGLSPTGEGWAEAMTNPQGQVTSFEGTSFSAPLVSGVAALLRERYPGDSAAQLRERIRQSAEPGHGAVEPHTALTHLPGQFATAPHAIDAQLPTPAEPHARRQATRLLGVVAAISLLGLVLLSFSVPGRSKWQRV</sequence>
<dbReference type="InterPro" id="IPR015500">
    <property type="entry name" value="Peptidase_S8_subtilisin-rel"/>
</dbReference>
<keyword evidence="7" id="KW-1133">Transmembrane helix</keyword>
<evidence type="ECO:0000256" key="2">
    <source>
        <dbReference type="ARBA" id="ARBA00022670"/>
    </source>
</evidence>
<evidence type="ECO:0000256" key="8">
    <source>
        <dbReference type="SAM" id="SignalP"/>
    </source>
</evidence>
<feature type="active site" description="Charge relay system" evidence="5">
    <location>
        <position position="97"/>
    </location>
</feature>
<keyword evidence="11" id="KW-1185">Reference proteome</keyword>
<gene>
    <name evidence="10" type="ORF">C5L39_06135</name>
</gene>
<dbReference type="InterPro" id="IPR036852">
    <property type="entry name" value="Peptidase_S8/S53_dom_sf"/>
</dbReference>
<keyword evidence="7" id="KW-0472">Membrane</keyword>
<proteinExistence type="inferred from homology"/>
<organism evidence="10 11">
    <name type="scientific">Corynebacterium alimapuense</name>
    <dbReference type="NCBI Taxonomy" id="1576874"/>
    <lineage>
        <taxon>Bacteria</taxon>
        <taxon>Bacillati</taxon>
        <taxon>Actinomycetota</taxon>
        <taxon>Actinomycetes</taxon>
        <taxon>Mycobacteriales</taxon>
        <taxon>Corynebacteriaceae</taxon>
        <taxon>Corynebacterium</taxon>
    </lineage>
</organism>
<reference evidence="10 11" key="1">
    <citation type="submission" date="2018-02" db="EMBL/GenBank/DDBJ databases">
        <title>Corynebacterium alimpuense sp. nov., a marine obligate actinomycete isolated from sediments of Valparaiso bay, Chile.</title>
        <authorList>
            <person name="Claverias F."/>
            <person name="Gonzales-Siles L."/>
            <person name="Salva-Serra F."/>
            <person name="Inganaes E."/>
            <person name="Molin K."/>
            <person name="Cumsille A."/>
            <person name="Undabarrena A."/>
            <person name="Couve E."/>
            <person name="Moore E.R.B."/>
            <person name="Gomila M."/>
            <person name="Camara B."/>
        </authorList>
    </citation>
    <scope>NUCLEOTIDE SEQUENCE [LARGE SCALE GENOMIC DNA]</scope>
    <source>
        <strain evidence="10 11">CCUG 69366</strain>
    </source>
</reference>
<dbReference type="GO" id="GO:0004252">
    <property type="term" value="F:serine-type endopeptidase activity"/>
    <property type="evidence" value="ECO:0007669"/>
    <property type="project" value="UniProtKB-UniRule"/>
</dbReference>
<dbReference type="InterPro" id="IPR023827">
    <property type="entry name" value="Peptidase_S8_Asp-AS"/>
</dbReference>
<feature type="transmembrane region" description="Helical" evidence="7">
    <location>
        <begin position="352"/>
        <end position="371"/>
    </location>
</feature>
<dbReference type="PROSITE" id="PS00138">
    <property type="entry name" value="SUBTILASE_SER"/>
    <property type="match status" value="1"/>
</dbReference>
<dbReference type="Proteomes" id="UP000266975">
    <property type="component" value="Unassembled WGS sequence"/>
</dbReference>
<keyword evidence="4 5" id="KW-0720">Serine protease</keyword>
<dbReference type="RefSeq" id="WP_123048009.1">
    <property type="nucleotide sequence ID" value="NZ_PTJO01000004.1"/>
</dbReference>
<evidence type="ECO:0000256" key="7">
    <source>
        <dbReference type="SAM" id="Phobius"/>
    </source>
</evidence>
<dbReference type="GO" id="GO:0006508">
    <property type="term" value="P:proteolysis"/>
    <property type="evidence" value="ECO:0007669"/>
    <property type="project" value="UniProtKB-KW"/>
</dbReference>
<feature type="domain" description="Peptidase S8/S53" evidence="9">
    <location>
        <begin position="55"/>
        <end position="309"/>
    </location>
</feature>
<comment type="similarity">
    <text evidence="1 5 6">Belongs to the peptidase S8 family.</text>
</comment>
<dbReference type="OrthoDB" id="9798386at2"/>
<accession>A0A3M8K6N8</accession>
<dbReference type="SUPFAM" id="SSF52743">
    <property type="entry name" value="Subtilisin-like"/>
    <property type="match status" value="1"/>
</dbReference>
<keyword evidence="7" id="KW-0812">Transmembrane</keyword>
<evidence type="ECO:0000259" key="9">
    <source>
        <dbReference type="Pfam" id="PF00082"/>
    </source>
</evidence>
<protein>
    <recommendedName>
        <fullName evidence="9">Peptidase S8/S53 domain-containing protein</fullName>
    </recommendedName>
</protein>
<dbReference type="InterPro" id="IPR000209">
    <property type="entry name" value="Peptidase_S8/S53_dom"/>
</dbReference>
<keyword evidence="3 5" id="KW-0378">Hydrolase</keyword>
<evidence type="ECO:0000256" key="1">
    <source>
        <dbReference type="ARBA" id="ARBA00011073"/>
    </source>
</evidence>
<dbReference type="PANTHER" id="PTHR43806">
    <property type="entry name" value="PEPTIDASE S8"/>
    <property type="match status" value="1"/>
</dbReference>
<evidence type="ECO:0000256" key="6">
    <source>
        <dbReference type="RuleBase" id="RU003355"/>
    </source>
</evidence>
<comment type="caution">
    <text evidence="10">The sequence shown here is derived from an EMBL/GenBank/DDBJ whole genome shotgun (WGS) entry which is preliminary data.</text>
</comment>
<feature type="active site" description="Charge relay system" evidence="5">
    <location>
        <position position="64"/>
    </location>
</feature>
<feature type="chain" id="PRO_5018034652" description="Peptidase S8/S53 domain-containing protein" evidence="8">
    <location>
        <begin position="25"/>
        <end position="380"/>
    </location>
</feature>
<name>A0A3M8K6N8_9CORY</name>
<feature type="active site" description="Charge relay system" evidence="5">
    <location>
        <position position="273"/>
    </location>
</feature>
<evidence type="ECO:0000313" key="10">
    <source>
        <dbReference type="EMBL" id="RNE48871.1"/>
    </source>
</evidence>
<feature type="signal peptide" evidence="8">
    <location>
        <begin position="1"/>
        <end position="24"/>
    </location>
</feature>
<dbReference type="PROSITE" id="PS00136">
    <property type="entry name" value="SUBTILASE_ASP"/>
    <property type="match status" value="1"/>
</dbReference>